<dbReference type="AlphaFoldDB" id="A0A164HCC1"/>
<comment type="caution">
    <text evidence="1">The sequence shown here is derived from an EMBL/GenBank/DDBJ whole genome shotgun (WGS) entry which is preliminary data.</text>
</comment>
<name>A0A164HCC1_9NOCA</name>
<protein>
    <submittedName>
        <fullName evidence="1">Uncharacterized protein</fullName>
    </submittedName>
</protein>
<gene>
    <name evidence="1" type="ORF">AWN90_10910</name>
</gene>
<dbReference type="STRING" id="455432.AWN90_10910"/>
<evidence type="ECO:0000313" key="1">
    <source>
        <dbReference type="EMBL" id="KZM68389.1"/>
    </source>
</evidence>
<accession>A0A164HCC1</accession>
<keyword evidence="2" id="KW-1185">Reference proteome</keyword>
<dbReference type="OrthoDB" id="4562282at2"/>
<dbReference type="EMBL" id="LWGR01000021">
    <property type="protein sequence ID" value="KZM68389.1"/>
    <property type="molecule type" value="Genomic_DNA"/>
</dbReference>
<reference evidence="1 2" key="1">
    <citation type="submission" date="2016-04" db="EMBL/GenBank/DDBJ databases">
        <authorList>
            <person name="Evans L.H."/>
            <person name="Alamgir A."/>
            <person name="Owens N."/>
            <person name="Weber N.D."/>
            <person name="Virtaneva K."/>
            <person name="Barbian K."/>
            <person name="Babar A."/>
            <person name="Rosenke K."/>
        </authorList>
    </citation>
    <scope>NUCLEOTIDE SEQUENCE [LARGE SCALE GENOMIC DNA]</scope>
    <source>
        <strain evidence="1 2">IFM 0406</strain>
    </source>
</reference>
<dbReference type="RefSeq" id="WP_067579943.1">
    <property type="nucleotide sequence ID" value="NZ_JABMCZ010000002.1"/>
</dbReference>
<sequence length="161" mass="17240">MNDSDTAMPPTVRKQLDTMAIGHDDDLLLMAVATPGSHKPREQGAERAIAAFPTAYVAVIDAPHTLPLAIGFINSALPGWPNNEDSVRCHAHALGYDLARLLVYSTSTVDDPITRLLNTARDYDAAAIITPALEHIGGDPAPIRAVCDLETIYPATTYAHT</sequence>
<evidence type="ECO:0000313" key="2">
    <source>
        <dbReference type="Proteomes" id="UP000076512"/>
    </source>
</evidence>
<organism evidence="1 2">
    <name type="scientific">Nocardia terpenica</name>
    <dbReference type="NCBI Taxonomy" id="455432"/>
    <lineage>
        <taxon>Bacteria</taxon>
        <taxon>Bacillati</taxon>
        <taxon>Actinomycetota</taxon>
        <taxon>Actinomycetes</taxon>
        <taxon>Mycobacteriales</taxon>
        <taxon>Nocardiaceae</taxon>
        <taxon>Nocardia</taxon>
    </lineage>
</organism>
<dbReference type="Proteomes" id="UP000076512">
    <property type="component" value="Unassembled WGS sequence"/>
</dbReference>
<proteinExistence type="predicted"/>